<dbReference type="RefSeq" id="WP_204001923.1">
    <property type="nucleotide sequence ID" value="NZ_BOPG01000047.1"/>
</dbReference>
<organism evidence="3 4">
    <name type="scientific">Virgisporangium aurantiacum</name>
    <dbReference type="NCBI Taxonomy" id="175570"/>
    <lineage>
        <taxon>Bacteria</taxon>
        <taxon>Bacillati</taxon>
        <taxon>Actinomycetota</taxon>
        <taxon>Actinomycetes</taxon>
        <taxon>Micromonosporales</taxon>
        <taxon>Micromonosporaceae</taxon>
        <taxon>Virgisporangium</taxon>
    </lineage>
</organism>
<reference evidence="3" key="1">
    <citation type="submission" date="2021-01" db="EMBL/GenBank/DDBJ databases">
        <title>Whole genome shotgun sequence of Virgisporangium aurantiacum NBRC 16421.</title>
        <authorList>
            <person name="Komaki H."/>
            <person name="Tamura T."/>
        </authorList>
    </citation>
    <scope>NUCLEOTIDE SEQUENCE</scope>
    <source>
        <strain evidence="3">NBRC 16421</strain>
    </source>
</reference>
<dbReference type="InterPro" id="IPR023393">
    <property type="entry name" value="START-like_dom_sf"/>
</dbReference>
<dbReference type="Proteomes" id="UP000612585">
    <property type="component" value="Unassembled WGS sequence"/>
</dbReference>
<name>A0A8J3ZD94_9ACTN</name>
<comment type="caution">
    <text evidence="3">The sequence shown here is derived from an EMBL/GenBank/DDBJ whole genome shotgun (WGS) entry which is preliminary data.</text>
</comment>
<protein>
    <submittedName>
        <fullName evidence="3">Activator of HSP90 ATPase</fullName>
    </submittedName>
</protein>
<keyword evidence="4" id="KW-1185">Reference proteome</keyword>
<dbReference type="CDD" id="cd08899">
    <property type="entry name" value="SRPBCC_CalC_Aha1-like_6"/>
    <property type="match status" value="1"/>
</dbReference>
<dbReference type="SUPFAM" id="SSF55961">
    <property type="entry name" value="Bet v1-like"/>
    <property type="match status" value="1"/>
</dbReference>
<proteinExistence type="inferred from homology"/>
<dbReference type="InterPro" id="IPR013538">
    <property type="entry name" value="ASHA1/2-like_C"/>
</dbReference>
<dbReference type="EMBL" id="BOPG01000047">
    <property type="protein sequence ID" value="GIJ59511.1"/>
    <property type="molecule type" value="Genomic_DNA"/>
</dbReference>
<evidence type="ECO:0000259" key="2">
    <source>
        <dbReference type="Pfam" id="PF08327"/>
    </source>
</evidence>
<gene>
    <name evidence="3" type="ORF">Vau01_070270</name>
</gene>
<dbReference type="Gene3D" id="3.30.530.20">
    <property type="match status" value="1"/>
</dbReference>
<sequence length="218" mass="23715">MTDLLNDLKAVHRSTGTRQVGPDAREARTVVLTRHYDAPIDDVWDAVTDPERIARWFLPVTGDLKLGGRFQTQGNAGGIIKACEPPRRLLVTWEMGEVKEGELSEVELRLSEVDGGTEFTLDHVAIAADPTFWNQFGPGAVGVGWDLTLLGLGAHLRKETIGNPEEFEKSPEAREFTTASCEAWEAASIAGGIPEAEARSMAANTKSFYVPPLEPDAS</sequence>
<evidence type="ECO:0000256" key="1">
    <source>
        <dbReference type="ARBA" id="ARBA00006817"/>
    </source>
</evidence>
<dbReference type="AlphaFoldDB" id="A0A8J3ZD94"/>
<feature type="domain" description="Activator of Hsp90 ATPase homologue 1/2-like C-terminal" evidence="2">
    <location>
        <begin position="37"/>
        <end position="149"/>
    </location>
</feature>
<comment type="similarity">
    <text evidence="1">Belongs to the AHA1 family.</text>
</comment>
<dbReference type="Pfam" id="PF08327">
    <property type="entry name" value="AHSA1"/>
    <property type="match status" value="1"/>
</dbReference>
<evidence type="ECO:0000313" key="4">
    <source>
        <dbReference type="Proteomes" id="UP000612585"/>
    </source>
</evidence>
<accession>A0A8J3ZD94</accession>
<evidence type="ECO:0000313" key="3">
    <source>
        <dbReference type="EMBL" id="GIJ59511.1"/>
    </source>
</evidence>